<sequence>MSHQPTTLDQLKTTASNTATSLTNTLNKETNPDYNPNNDPENFSKDGMGNKFKKGDMKDALNEAALVHRKSGEEEEGKGVVGKVLEYIPGFKSTTQQKGEEERERVEKEKEGRETPPRRPEHDVQVEQFLRGQYHSKNGEGMPDGGK</sequence>
<reference evidence="2" key="1">
    <citation type="submission" date="2021-07" db="EMBL/GenBank/DDBJ databases">
        <authorList>
            <person name="Durling M."/>
        </authorList>
    </citation>
    <scope>NUCLEOTIDE SEQUENCE</scope>
</reference>
<feature type="region of interest" description="Disordered" evidence="1">
    <location>
        <begin position="1"/>
        <end position="55"/>
    </location>
</feature>
<organism evidence="2 3">
    <name type="scientific">Hymenoscyphus fraxineus</name>
    <dbReference type="NCBI Taxonomy" id="746836"/>
    <lineage>
        <taxon>Eukaryota</taxon>
        <taxon>Fungi</taxon>
        <taxon>Dikarya</taxon>
        <taxon>Ascomycota</taxon>
        <taxon>Pezizomycotina</taxon>
        <taxon>Leotiomycetes</taxon>
        <taxon>Helotiales</taxon>
        <taxon>Helotiaceae</taxon>
        <taxon>Hymenoscyphus</taxon>
    </lineage>
</organism>
<gene>
    <name evidence="2" type="ORF">HYFRA_00006052</name>
</gene>
<protein>
    <submittedName>
        <fullName evidence="2">Uncharacterized protein</fullName>
    </submittedName>
</protein>
<feature type="compositionally biased region" description="Basic and acidic residues" evidence="1">
    <location>
        <begin position="98"/>
        <end position="125"/>
    </location>
</feature>
<comment type="caution">
    <text evidence="2">The sequence shown here is derived from an EMBL/GenBank/DDBJ whole genome shotgun (WGS) entry which is preliminary data.</text>
</comment>
<name>A0A9N9PSR2_9HELO</name>
<evidence type="ECO:0000313" key="2">
    <source>
        <dbReference type="EMBL" id="CAG8954425.1"/>
    </source>
</evidence>
<dbReference type="OrthoDB" id="3436397at2759"/>
<evidence type="ECO:0000256" key="1">
    <source>
        <dbReference type="SAM" id="MobiDB-lite"/>
    </source>
</evidence>
<keyword evidence="3" id="KW-1185">Reference proteome</keyword>
<proteinExistence type="predicted"/>
<dbReference type="Proteomes" id="UP000696280">
    <property type="component" value="Unassembled WGS sequence"/>
</dbReference>
<dbReference type="AlphaFoldDB" id="A0A9N9PSR2"/>
<evidence type="ECO:0000313" key="3">
    <source>
        <dbReference type="Proteomes" id="UP000696280"/>
    </source>
</evidence>
<dbReference type="EMBL" id="CAJVRL010000056">
    <property type="protein sequence ID" value="CAG8954425.1"/>
    <property type="molecule type" value="Genomic_DNA"/>
</dbReference>
<accession>A0A9N9PSR2</accession>
<feature type="region of interest" description="Disordered" evidence="1">
    <location>
        <begin position="67"/>
        <end position="147"/>
    </location>
</feature>
<feature type="compositionally biased region" description="Polar residues" evidence="1">
    <location>
        <begin position="1"/>
        <end position="10"/>
    </location>
</feature>
<feature type="compositionally biased region" description="Low complexity" evidence="1">
    <location>
        <begin position="11"/>
        <end position="41"/>
    </location>
</feature>